<proteinExistence type="predicted"/>
<feature type="non-terminal residue" evidence="2">
    <location>
        <position position="169"/>
    </location>
</feature>
<dbReference type="InParanoid" id="G4U142"/>
<organism evidence="2 3">
    <name type="scientific">Serendipita indica (strain DSM 11827)</name>
    <name type="common">Root endophyte fungus</name>
    <name type="synonym">Piriformospora indica</name>
    <dbReference type="NCBI Taxonomy" id="1109443"/>
    <lineage>
        <taxon>Eukaryota</taxon>
        <taxon>Fungi</taxon>
        <taxon>Dikarya</taxon>
        <taxon>Basidiomycota</taxon>
        <taxon>Agaricomycotina</taxon>
        <taxon>Agaricomycetes</taxon>
        <taxon>Sebacinales</taxon>
        <taxon>Serendipitaceae</taxon>
        <taxon>Serendipita</taxon>
    </lineage>
</organism>
<evidence type="ECO:0000256" key="1">
    <source>
        <dbReference type="SAM" id="MobiDB-lite"/>
    </source>
</evidence>
<evidence type="ECO:0000313" key="3">
    <source>
        <dbReference type="Proteomes" id="UP000007148"/>
    </source>
</evidence>
<sequence>GAAEPVFFVMLPCQIGEGTGAGLGCGSGSGAERASQKSDRQGMFTHHDEAYLGQNPEINKIEGRKPEPKAKKKKKGQPDGTSLPCEVFIYQKSCRNNISRNQGDARLSPSRRRVANVSSTRWSLAGSVHPAEITTRDQEKSLFVKLYSKTLACFDCQSAVPSRSWSGSS</sequence>
<gene>
    <name evidence="2" type="ORF">PIIN_11263</name>
</gene>
<feature type="region of interest" description="Disordered" evidence="1">
    <location>
        <begin position="22"/>
        <end position="84"/>
    </location>
</feature>
<protein>
    <submittedName>
        <fullName evidence="2">Uncharacterized protein</fullName>
    </submittedName>
</protein>
<dbReference type="HOGENOM" id="CLU_1582403_0_0_1"/>
<evidence type="ECO:0000313" key="2">
    <source>
        <dbReference type="EMBL" id="CCA77285.1"/>
    </source>
</evidence>
<dbReference type="EMBL" id="CAFZ01001445">
    <property type="protein sequence ID" value="CCA77285.1"/>
    <property type="molecule type" value="Genomic_DNA"/>
</dbReference>
<feature type="compositionally biased region" description="Basic and acidic residues" evidence="1">
    <location>
        <begin position="59"/>
        <end position="69"/>
    </location>
</feature>
<keyword evidence="3" id="KW-1185">Reference proteome</keyword>
<feature type="compositionally biased region" description="Basic and acidic residues" evidence="1">
    <location>
        <begin position="34"/>
        <end position="50"/>
    </location>
</feature>
<dbReference type="Proteomes" id="UP000007148">
    <property type="component" value="Unassembled WGS sequence"/>
</dbReference>
<dbReference type="AlphaFoldDB" id="G4U142"/>
<comment type="caution">
    <text evidence="2">The sequence shown here is derived from an EMBL/GenBank/DDBJ whole genome shotgun (WGS) entry which is preliminary data.</text>
</comment>
<reference evidence="2 3" key="1">
    <citation type="journal article" date="2011" name="PLoS Pathog.">
        <title>Endophytic Life Strategies Decoded by Genome and Transcriptome Analyses of the Mutualistic Root Symbiont Piriformospora indica.</title>
        <authorList>
            <person name="Zuccaro A."/>
            <person name="Lahrmann U."/>
            <person name="Guldener U."/>
            <person name="Langen G."/>
            <person name="Pfiffi S."/>
            <person name="Biedenkopf D."/>
            <person name="Wong P."/>
            <person name="Samans B."/>
            <person name="Grimm C."/>
            <person name="Basiewicz M."/>
            <person name="Murat C."/>
            <person name="Martin F."/>
            <person name="Kogel K.H."/>
        </authorList>
    </citation>
    <scope>NUCLEOTIDE SEQUENCE [LARGE SCALE GENOMIC DNA]</scope>
    <source>
        <strain evidence="2 3">DSM 11827</strain>
    </source>
</reference>
<name>G4U142_SERID</name>
<accession>G4U142</accession>